<dbReference type="PROSITE" id="PS50937">
    <property type="entry name" value="HTH_MERR_2"/>
    <property type="match status" value="1"/>
</dbReference>
<dbReference type="OrthoDB" id="9802944at2"/>
<dbReference type="PANTHER" id="PTHR30204:SF93">
    <property type="entry name" value="HTH MERR-TYPE DOMAIN-CONTAINING PROTEIN"/>
    <property type="match status" value="1"/>
</dbReference>
<evidence type="ECO:0000313" key="4">
    <source>
        <dbReference type="EMBL" id="ENZ77064.1"/>
    </source>
</evidence>
<dbReference type="InterPro" id="IPR009061">
    <property type="entry name" value="DNA-bd_dom_put_sf"/>
</dbReference>
<feature type="domain" description="HTH merR-type" evidence="3">
    <location>
        <begin position="14"/>
        <end position="82"/>
    </location>
</feature>
<dbReference type="STRING" id="1292034.OR37_04135"/>
<comment type="caution">
    <text evidence="4">The sequence shown here is derived from an EMBL/GenBank/DDBJ whole genome shotgun (WGS) entry which is preliminary data.</text>
</comment>
<evidence type="ECO:0000256" key="1">
    <source>
        <dbReference type="ARBA" id="ARBA00023125"/>
    </source>
</evidence>
<feature type="coiled-coil region" evidence="2">
    <location>
        <begin position="87"/>
        <end position="114"/>
    </location>
</feature>
<dbReference type="CDD" id="cd00592">
    <property type="entry name" value="HTH_MerR-like"/>
    <property type="match status" value="1"/>
</dbReference>
<dbReference type="GO" id="GO:0003700">
    <property type="term" value="F:DNA-binding transcription factor activity"/>
    <property type="evidence" value="ECO:0007669"/>
    <property type="project" value="InterPro"/>
</dbReference>
<dbReference type="GO" id="GO:0003677">
    <property type="term" value="F:DNA binding"/>
    <property type="evidence" value="ECO:0007669"/>
    <property type="project" value="UniProtKB-KW"/>
</dbReference>
<reference evidence="4 5" key="1">
    <citation type="journal article" date="2013" name="Genome Announc.">
        <title>Draft Genome Sequence for Caulobacter sp. Strain OR37, a Bacterium Tolerant to Heavy Metals.</title>
        <authorList>
            <person name="Utturkar S.M."/>
            <person name="Bollmann A."/>
            <person name="Brzoska R.M."/>
            <person name="Klingeman D.M."/>
            <person name="Epstein S.E."/>
            <person name="Palumbo A.V."/>
            <person name="Brown S.D."/>
        </authorList>
    </citation>
    <scope>NUCLEOTIDE SEQUENCE [LARGE SCALE GENOMIC DNA]</scope>
    <source>
        <strain evidence="4 5">OR37</strain>
    </source>
</reference>
<dbReference type="InterPro" id="IPR047057">
    <property type="entry name" value="MerR_fam"/>
</dbReference>
<dbReference type="SMART" id="SM00422">
    <property type="entry name" value="HTH_MERR"/>
    <property type="match status" value="1"/>
</dbReference>
<keyword evidence="2" id="KW-0175">Coiled coil</keyword>
<evidence type="ECO:0000256" key="2">
    <source>
        <dbReference type="SAM" id="Coils"/>
    </source>
</evidence>
<name>R0E4K3_CAUVI</name>
<dbReference type="Proteomes" id="UP000013063">
    <property type="component" value="Unassembled WGS sequence"/>
</dbReference>
<dbReference type="PROSITE" id="PS00552">
    <property type="entry name" value="HTH_MERR_1"/>
    <property type="match status" value="1"/>
</dbReference>
<evidence type="ECO:0000259" key="3">
    <source>
        <dbReference type="PROSITE" id="PS50937"/>
    </source>
</evidence>
<accession>R0E4K3</accession>
<dbReference type="RefSeq" id="WP_004625210.1">
    <property type="nucleotide sequence ID" value="NZ_APMP01000057.1"/>
</dbReference>
<evidence type="ECO:0000313" key="5">
    <source>
        <dbReference type="Proteomes" id="UP000013063"/>
    </source>
</evidence>
<keyword evidence="5" id="KW-1185">Reference proteome</keyword>
<dbReference type="SUPFAM" id="SSF46955">
    <property type="entry name" value="Putative DNA-binding domain"/>
    <property type="match status" value="1"/>
</dbReference>
<dbReference type="Pfam" id="PF13411">
    <property type="entry name" value="MerR_1"/>
    <property type="match status" value="1"/>
</dbReference>
<dbReference type="AlphaFoldDB" id="R0E4K3"/>
<organism evidence="4 5">
    <name type="scientific">Caulobacter vibrioides OR37</name>
    <dbReference type="NCBI Taxonomy" id="1292034"/>
    <lineage>
        <taxon>Bacteria</taxon>
        <taxon>Pseudomonadati</taxon>
        <taxon>Pseudomonadota</taxon>
        <taxon>Alphaproteobacteria</taxon>
        <taxon>Caulobacterales</taxon>
        <taxon>Caulobacteraceae</taxon>
        <taxon>Caulobacter</taxon>
    </lineage>
</organism>
<dbReference type="PANTHER" id="PTHR30204">
    <property type="entry name" value="REDOX-CYCLING DRUG-SENSING TRANSCRIPTIONAL ACTIVATOR SOXR"/>
    <property type="match status" value="1"/>
</dbReference>
<dbReference type="PATRIC" id="fig|1292034.3.peg.4088"/>
<gene>
    <name evidence="4" type="ORF">OR37_04135</name>
</gene>
<keyword evidence="1" id="KW-0238">DNA-binding</keyword>
<sequence length="141" mass="15118">MNYQPRIPLAPIRLIEIGDAARRLGVTARTLRHYEDQGLVRSHRLARNVRGYDVGTLEQLKAIVALRGVGLPIAAIRDILVLRDKPAAQSEALRQALAEALDEQQAQLARLADLAAHVATDAAALPPTIAGLQASVAQPVA</sequence>
<proteinExistence type="predicted"/>
<dbReference type="InterPro" id="IPR000551">
    <property type="entry name" value="MerR-type_HTH_dom"/>
</dbReference>
<dbReference type="EMBL" id="APMP01000057">
    <property type="protein sequence ID" value="ENZ77064.1"/>
    <property type="molecule type" value="Genomic_DNA"/>
</dbReference>
<dbReference type="eggNOG" id="COG0789">
    <property type="taxonomic scope" value="Bacteria"/>
</dbReference>
<dbReference type="Gene3D" id="1.10.1660.10">
    <property type="match status" value="1"/>
</dbReference>
<protein>
    <submittedName>
        <fullName evidence="4">Putative transcriptional regulator</fullName>
    </submittedName>
</protein>